<sequence>MIKIAFLRRRRPVRQSLSPKAVLSGTVWALSVIVAAFTLTVFWVMFSNREVFYLSGLTSLITLGGVTVGGIVSGRVAGEQGWLHGMLVGLVYVLLLTGLTGFVNSRALDLLAVFFKMLPLLIAGSVGGIWGVKLPAHRRVYRRARFPY</sequence>
<dbReference type="RefSeq" id="WP_015758769.1">
    <property type="nucleotide sequence ID" value="NC_013216.1"/>
</dbReference>
<dbReference type="Proteomes" id="UP000002217">
    <property type="component" value="Chromosome"/>
</dbReference>
<evidence type="ECO:0000313" key="3">
    <source>
        <dbReference type="Proteomes" id="UP000002217"/>
    </source>
</evidence>
<keyword evidence="3" id="KW-1185">Reference proteome</keyword>
<evidence type="ECO:0000313" key="2">
    <source>
        <dbReference type="EMBL" id="ACV64079.1"/>
    </source>
</evidence>
<dbReference type="HOGENOM" id="CLU_1692682_0_0_9"/>
<dbReference type="Pfam" id="PF12670">
    <property type="entry name" value="DUF3792"/>
    <property type="match status" value="1"/>
</dbReference>
<gene>
    <name evidence="2" type="ordered locus">Dtox_3349</name>
</gene>
<name>C8W5S9_DESAS</name>
<protein>
    <recommendedName>
        <fullName evidence="4">TIGR04086 family membrane protein</fullName>
    </recommendedName>
</protein>
<keyword evidence="1" id="KW-1133">Transmembrane helix</keyword>
<reference evidence="2 3" key="1">
    <citation type="journal article" date="2009" name="Stand. Genomic Sci.">
        <title>Complete genome sequence of Desulfotomaculum acetoxidans type strain (5575).</title>
        <authorList>
            <person name="Spring S."/>
            <person name="Lapidus A."/>
            <person name="Schroder M."/>
            <person name="Gleim D."/>
            <person name="Sims D."/>
            <person name="Meincke L."/>
            <person name="Glavina Del Rio T."/>
            <person name="Tice H."/>
            <person name="Copeland A."/>
            <person name="Cheng J.F."/>
            <person name="Lucas S."/>
            <person name="Chen F."/>
            <person name="Nolan M."/>
            <person name="Bruce D."/>
            <person name="Goodwin L."/>
            <person name="Pitluck S."/>
            <person name="Ivanova N."/>
            <person name="Mavromatis K."/>
            <person name="Mikhailova N."/>
            <person name="Pati A."/>
            <person name="Chen A."/>
            <person name="Palaniappan K."/>
            <person name="Land M."/>
            <person name="Hauser L."/>
            <person name="Chang Y.J."/>
            <person name="Jeffries C.D."/>
            <person name="Chain P."/>
            <person name="Saunders E."/>
            <person name="Brettin T."/>
            <person name="Detter J.C."/>
            <person name="Goker M."/>
            <person name="Bristow J."/>
            <person name="Eisen J.A."/>
            <person name="Markowitz V."/>
            <person name="Hugenholtz P."/>
            <person name="Kyrpides N.C."/>
            <person name="Klenk H.P."/>
            <person name="Han C."/>
        </authorList>
    </citation>
    <scope>NUCLEOTIDE SEQUENCE [LARGE SCALE GENOMIC DNA]</scope>
    <source>
        <strain evidence="3">ATCC 49208 / DSM 771 / VKM B-1644</strain>
    </source>
</reference>
<dbReference type="AlphaFoldDB" id="C8W5S9"/>
<feature type="transmembrane region" description="Helical" evidence="1">
    <location>
        <begin position="21"/>
        <end position="46"/>
    </location>
</feature>
<dbReference type="STRING" id="485916.Dtox_3349"/>
<accession>C8W5S9</accession>
<feature type="transmembrane region" description="Helical" evidence="1">
    <location>
        <begin position="110"/>
        <end position="132"/>
    </location>
</feature>
<dbReference type="KEGG" id="dae:Dtox_3349"/>
<evidence type="ECO:0000256" key="1">
    <source>
        <dbReference type="SAM" id="Phobius"/>
    </source>
</evidence>
<keyword evidence="1" id="KW-0812">Transmembrane</keyword>
<proteinExistence type="predicted"/>
<feature type="transmembrane region" description="Helical" evidence="1">
    <location>
        <begin position="52"/>
        <end position="73"/>
    </location>
</feature>
<feature type="transmembrane region" description="Helical" evidence="1">
    <location>
        <begin position="85"/>
        <end position="104"/>
    </location>
</feature>
<dbReference type="EMBL" id="CP001720">
    <property type="protein sequence ID" value="ACV64079.1"/>
    <property type="molecule type" value="Genomic_DNA"/>
</dbReference>
<dbReference type="NCBIfam" id="TIGR04086">
    <property type="entry name" value="TIGR04086_membr"/>
    <property type="match status" value="1"/>
</dbReference>
<organism evidence="2 3">
    <name type="scientific">Desulfofarcimen acetoxidans (strain ATCC 49208 / DSM 771 / KCTC 5769 / VKM B-1644 / 5575)</name>
    <name type="common">Desulfotomaculum acetoxidans</name>
    <dbReference type="NCBI Taxonomy" id="485916"/>
    <lineage>
        <taxon>Bacteria</taxon>
        <taxon>Bacillati</taxon>
        <taxon>Bacillota</taxon>
        <taxon>Clostridia</taxon>
        <taxon>Eubacteriales</taxon>
        <taxon>Peptococcaceae</taxon>
        <taxon>Desulfofarcimen</taxon>
    </lineage>
</organism>
<dbReference type="InterPro" id="IPR023804">
    <property type="entry name" value="DUF3792_TM"/>
</dbReference>
<evidence type="ECO:0008006" key="4">
    <source>
        <dbReference type="Google" id="ProtNLM"/>
    </source>
</evidence>
<keyword evidence="1" id="KW-0472">Membrane</keyword>